<dbReference type="InterPro" id="IPR058008">
    <property type="entry name" value="Gp26_C"/>
</dbReference>
<accession>C7BH28</accession>
<dbReference type="Proteomes" id="UP000002747">
    <property type="component" value="Chromosome"/>
</dbReference>
<evidence type="ECO:0000313" key="2">
    <source>
        <dbReference type="EMBL" id="CAQ83950.1"/>
    </source>
</evidence>
<proteinExistence type="predicted"/>
<gene>
    <name evidence="2" type="ordered locus">PAU_01858</name>
</gene>
<evidence type="ECO:0000313" key="3">
    <source>
        <dbReference type="Proteomes" id="UP000002747"/>
    </source>
</evidence>
<dbReference type="EMBL" id="FM162591">
    <property type="protein sequence ID" value="CAQ83950.1"/>
    <property type="molecule type" value="Genomic_DNA"/>
</dbReference>
<evidence type="ECO:0000259" key="1">
    <source>
        <dbReference type="Pfam" id="PF25670"/>
    </source>
</evidence>
<protein>
    <submittedName>
        <fullName evidence="2">Similar to tail fiber protein from bacteriophages</fullName>
    </submittedName>
</protein>
<name>C7BH28_PHOAA</name>
<dbReference type="KEGG" id="pay:PAU_01858"/>
<organism evidence="2 3">
    <name type="scientific">Photorhabdus asymbiotica subsp. asymbiotica (strain ATCC 43949 / 3105-77)</name>
    <name type="common">Xenorhabdus luminescens (strain 2)</name>
    <dbReference type="NCBI Taxonomy" id="553480"/>
    <lineage>
        <taxon>Bacteria</taxon>
        <taxon>Pseudomonadati</taxon>
        <taxon>Pseudomonadota</taxon>
        <taxon>Gammaproteobacteria</taxon>
        <taxon>Enterobacterales</taxon>
        <taxon>Morganellaceae</taxon>
        <taxon>Photorhabdus</taxon>
    </lineage>
</organism>
<feature type="domain" description="Phage tail protein C-terminal" evidence="1">
    <location>
        <begin position="2"/>
        <end position="111"/>
    </location>
</feature>
<dbReference type="Pfam" id="PF25670">
    <property type="entry name" value="Phage_tail_C_2"/>
    <property type="match status" value="1"/>
</dbReference>
<reference evidence="2 3" key="1">
    <citation type="journal article" date="2009" name="BMC Genomics">
        <title>Comparative genomics of the emerging human pathogen Photorhabdus asymbiotica with the insect pathogen Photorhabdus luminescens.</title>
        <authorList>
            <person name="Wilkinson P."/>
            <person name="Waterfield N.R."/>
            <person name="Crossman L."/>
            <person name="Corton C."/>
            <person name="Sanchez-Contreras M."/>
            <person name="Vlisidou I."/>
            <person name="Barron A."/>
            <person name="Bignell A."/>
            <person name="Clark L."/>
            <person name="Ormond D."/>
            <person name="Mayho M."/>
            <person name="Bason N."/>
            <person name="Smith F."/>
            <person name="Simmonds M."/>
            <person name="Churcher C."/>
            <person name="Harris D."/>
            <person name="Thompson N.R."/>
            <person name="Quail M."/>
            <person name="Parkhill J."/>
            <person name="ffrench-Constant R.H."/>
        </authorList>
    </citation>
    <scope>NUCLEOTIDE SEQUENCE [LARGE SCALE GENOMIC DNA]</scope>
    <source>
        <strain evidence="3">ATCC 43949 / 3105-77</strain>
    </source>
</reference>
<sequence>MAVERRETGKYHISSHNGFPKDGECGIYGSTIVPADSNGLNLIWVNENVDTSSGDIIIECYYRQNTDAPGFVQNKRVKGVTATGEVIYYNNGELCDIPEGRVINVRVQLPEKTSG</sequence>
<dbReference type="AlphaFoldDB" id="C7BH28"/>